<evidence type="ECO:0000256" key="2">
    <source>
        <dbReference type="ARBA" id="ARBA00008197"/>
    </source>
</evidence>
<dbReference type="Proteomes" id="UP000262825">
    <property type="component" value="Unassembled WGS sequence"/>
</dbReference>
<keyword evidence="6" id="KW-0732">Signal</keyword>
<comment type="similarity">
    <text evidence="2">Belongs to the PET117 family.</text>
</comment>
<evidence type="ECO:0000256" key="6">
    <source>
        <dbReference type="SAM" id="SignalP"/>
    </source>
</evidence>
<feature type="compositionally biased region" description="Basic and acidic residues" evidence="5">
    <location>
        <begin position="33"/>
        <end position="70"/>
    </location>
</feature>
<dbReference type="Pfam" id="PF15786">
    <property type="entry name" value="PET117"/>
    <property type="match status" value="1"/>
</dbReference>
<keyword evidence="4" id="KW-0496">Mitochondrion</keyword>
<protein>
    <submittedName>
        <fullName evidence="7">Related to Protein PET117, mitochondrial</fullName>
    </submittedName>
</protein>
<accession>A0A376BA18</accession>
<reference evidence="8" key="1">
    <citation type="submission" date="2018-06" db="EMBL/GenBank/DDBJ databases">
        <authorList>
            <person name="Guldener U."/>
        </authorList>
    </citation>
    <scope>NUCLEOTIDE SEQUENCE [LARGE SCALE GENOMIC DNA]</scope>
    <source>
        <strain evidence="8">UTAD17</strain>
    </source>
</reference>
<evidence type="ECO:0000313" key="7">
    <source>
        <dbReference type="EMBL" id="SSD61419.1"/>
    </source>
</evidence>
<evidence type="ECO:0000313" key="8">
    <source>
        <dbReference type="Proteomes" id="UP000262825"/>
    </source>
</evidence>
<dbReference type="AlphaFoldDB" id="A0A376BA18"/>
<evidence type="ECO:0000256" key="1">
    <source>
        <dbReference type="ARBA" id="ARBA00004173"/>
    </source>
</evidence>
<feature type="region of interest" description="Disordered" evidence="5">
    <location>
        <begin position="33"/>
        <end position="88"/>
    </location>
</feature>
<feature type="chain" id="PRO_5016803708" evidence="6">
    <location>
        <begin position="23"/>
        <end position="88"/>
    </location>
</feature>
<dbReference type="GO" id="GO:0033617">
    <property type="term" value="P:mitochondrial respiratory chain complex IV assembly"/>
    <property type="evidence" value="ECO:0007669"/>
    <property type="project" value="TreeGrafter"/>
</dbReference>
<feature type="signal peptide" evidence="6">
    <location>
        <begin position="1"/>
        <end position="22"/>
    </location>
</feature>
<name>A0A376BA18_9ASCO</name>
<dbReference type="InterPro" id="IPR031568">
    <property type="entry name" value="Pet117"/>
</dbReference>
<dbReference type="VEuPathDB" id="FungiDB:SCODWIG_03180"/>
<dbReference type="OrthoDB" id="3972926at2759"/>
<proteinExistence type="inferred from homology"/>
<dbReference type="EMBL" id="UFAJ01000695">
    <property type="protein sequence ID" value="SSD61419.1"/>
    <property type="molecule type" value="Genomic_DNA"/>
</dbReference>
<keyword evidence="8" id="KW-1185">Reference proteome</keyword>
<evidence type="ECO:0000256" key="4">
    <source>
        <dbReference type="ARBA" id="ARBA00023128"/>
    </source>
</evidence>
<dbReference type="PANTHER" id="PTHR28163:SF1">
    <property type="entry name" value="PROTEIN PET117 HOMOLOG, MITOCHONDRIAL"/>
    <property type="match status" value="1"/>
</dbReference>
<evidence type="ECO:0000256" key="5">
    <source>
        <dbReference type="SAM" id="MobiDB-lite"/>
    </source>
</evidence>
<gene>
    <name evidence="7" type="ORF">SCODWIG_03180</name>
</gene>
<dbReference type="PANTHER" id="PTHR28163">
    <property type="entry name" value="PROTEIN PET117 HOMOLOG, MITOCHONDRIAL"/>
    <property type="match status" value="1"/>
</dbReference>
<keyword evidence="3" id="KW-0809">Transit peptide</keyword>
<evidence type="ECO:0000256" key="3">
    <source>
        <dbReference type="ARBA" id="ARBA00022946"/>
    </source>
</evidence>
<sequence>MSKASKITLGLSCLISFSTIIGVHYVQELERQTLHGGPIKDAKRMEEKERKRNLNRNDHEMQQELKRKYESVQPLNGDIVSSDNKHED</sequence>
<comment type="subcellular location">
    <subcellularLocation>
        <location evidence="1">Mitochondrion</location>
    </subcellularLocation>
</comment>
<dbReference type="GO" id="GO:0005739">
    <property type="term" value="C:mitochondrion"/>
    <property type="evidence" value="ECO:0007669"/>
    <property type="project" value="UniProtKB-SubCell"/>
</dbReference>
<organism evidence="7 8">
    <name type="scientific">Saccharomycodes ludwigii</name>
    <dbReference type="NCBI Taxonomy" id="36035"/>
    <lineage>
        <taxon>Eukaryota</taxon>
        <taxon>Fungi</taxon>
        <taxon>Dikarya</taxon>
        <taxon>Ascomycota</taxon>
        <taxon>Saccharomycotina</taxon>
        <taxon>Saccharomycetes</taxon>
        <taxon>Saccharomycodales</taxon>
        <taxon>Saccharomycodaceae</taxon>
        <taxon>Saccharomycodes</taxon>
    </lineage>
</organism>